<organism evidence="1 2">
    <name type="scientific">Pyropia yezoensis</name>
    <name type="common">Susabi-nori</name>
    <name type="synonym">Porphyra yezoensis</name>
    <dbReference type="NCBI Taxonomy" id="2788"/>
    <lineage>
        <taxon>Eukaryota</taxon>
        <taxon>Rhodophyta</taxon>
        <taxon>Bangiophyceae</taxon>
        <taxon>Bangiales</taxon>
        <taxon>Bangiaceae</taxon>
        <taxon>Pyropia</taxon>
    </lineage>
</organism>
<gene>
    <name evidence="1" type="ORF">I4F81_011646</name>
</gene>
<accession>A0ACC3CGU7</accession>
<protein>
    <submittedName>
        <fullName evidence="1">Uncharacterized protein</fullName>
    </submittedName>
</protein>
<comment type="caution">
    <text evidence="1">The sequence shown here is derived from an EMBL/GenBank/DDBJ whole genome shotgun (WGS) entry which is preliminary data.</text>
</comment>
<sequence>MRVPSPPPLRLLRALPAAAGARLWGAPTGVVVRVRPSAAAWDADAARALVAAVTEAGVSLLATWSPPPGTAAAVNADGGGGGGGGGGGVRGPLRGGAPPLPTLLLLTPTGGDGLAVVVLPPAAALSALDAVAARRAAGALRLTRLAPPPPGLCRVATAAASPTADGADAVGAAAVAGWATAGAFKAAVRGVWRAPDAAAAATAAAAAAGRTGAAGADAAVAWLRRSRRDRALAAAARAAAAATARTARERERDARRRERRARLRRPRPRPPAAGEENSGTPGGGTRRRGGSAGGGGGGVDGGGALGWAALPLAPAGAEWDAADNEDGAAAPAAGAAAAGTTAGGGGGDVAGVWRGVSVVAAAAAAAVAVAERDRGGGEGARPTVAGKGGAAVVAPPAAAASAPLPPVAAGTAPLMDDGPPLPAGGAATVHRSPPPQPAAAAPPPLSVAAAPLTDVAASSPPDAVAAPTSAAVAAPPSDTAATPPADGFPTVHAGGPPTPPVAPVAVTPADVAATPPADDAAAMMAADVATATPPTSAAAATLPTAAPVTTSWTEAALSGLAMMAAVAGLVSPSSLAGVLERADALAVASPADAEPLYRRIIAGEPDLVVTPADDVNAIKQAAIIGLADVLIKCNRASEVATLTKTLHGYFATIPKAKTAKLVRTVIDHVLASSVIVADGQSREEAKAAHVEMQADLCKQTIAWCRAEKRTFLRQRIQGRLASLQLEAEQYTAALSGITELLREVKRLDDKAHLLEVQLLECRAQHALRNGPKARAALTSARTTANAIYVPLTLQAAIDMQAGVVSAEEKDYKTAYSYFYEAFEGFSSLGDSRAVSNLKYMLLCKIMVDLPGDVVSLSSTVTALKHSGREVDAMKAVASAHSKRSLEGFEAALNEYDEELKQDATVRTHLTALYDTLLTGNLLRIIEPYSRVEIARVAELIKLPRPTVESKLSQLILDKKLKGILDQGAGCLVVFDEAPVAKTYQYGIDTLTNMDKVLNTLFEKAASLR</sequence>
<reference evidence="1" key="1">
    <citation type="submission" date="2019-11" db="EMBL/GenBank/DDBJ databases">
        <title>Nori genome reveals adaptations in red seaweeds to the harsh intertidal environment.</title>
        <authorList>
            <person name="Wang D."/>
            <person name="Mao Y."/>
        </authorList>
    </citation>
    <scope>NUCLEOTIDE SEQUENCE</scope>
    <source>
        <tissue evidence="1">Gametophyte</tissue>
    </source>
</reference>
<keyword evidence="2" id="KW-1185">Reference proteome</keyword>
<evidence type="ECO:0000313" key="1">
    <source>
        <dbReference type="EMBL" id="KAK1869165.1"/>
    </source>
</evidence>
<dbReference type="Proteomes" id="UP000798662">
    <property type="component" value="Chromosome 3"/>
</dbReference>
<name>A0ACC3CGU7_PYRYE</name>
<proteinExistence type="predicted"/>
<evidence type="ECO:0000313" key="2">
    <source>
        <dbReference type="Proteomes" id="UP000798662"/>
    </source>
</evidence>
<dbReference type="EMBL" id="CM020620">
    <property type="protein sequence ID" value="KAK1869165.1"/>
    <property type="molecule type" value="Genomic_DNA"/>
</dbReference>